<evidence type="ECO:0000256" key="2">
    <source>
        <dbReference type="ARBA" id="ARBA00009539"/>
    </source>
</evidence>
<comment type="similarity">
    <text evidence="2">Belongs to the dihydrofolate reductase family.</text>
</comment>
<feature type="domain" description="DHFR" evidence="7">
    <location>
        <begin position="1"/>
        <end position="158"/>
    </location>
</feature>
<evidence type="ECO:0000259" key="7">
    <source>
        <dbReference type="PROSITE" id="PS51330"/>
    </source>
</evidence>
<comment type="pathway">
    <text evidence="1">Cofactor biosynthesis; tetrahydrofolate biosynthesis; 5,6,7,8-tetrahydrofolate from 7,8-dihydrofolate: step 1/1.</text>
</comment>
<protein>
    <recommendedName>
        <fullName evidence="3">dihydrofolate reductase</fullName>
        <ecNumber evidence="3">1.5.1.3</ecNumber>
    </recommendedName>
</protein>
<evidence type="ECO:0000256" key="6">
    <source>
        <dbReference type="ARBA" id="ARBA00023002"/>
    </source>
</evidence>
<evidence type="ECO:0000256" key="3">
    <source>
        <dbReference type="ARBA" id="ARBA00012856"/>
    </source>
</evidence>
<dbReference type="GO" id="GO:0046655">
    <property type="term" value="P:folic acid metabolic process"/>
    <property type="evidence" value="ECO:0007669"/>
    <property type="project" value="TreeGrafter"/>
</dbReference>
<dbReference type="RefSeq" id="WP_066449269.1">
    <property type="nucleotide sequence ID" value="NZ_JADMQS010000009.1"/>
</dbReference>
<dbReference type="Gene3D" id="3.40.430.10">
    <property type="entry name" value="Dihydrofolate Reductase, subunit A"/>
    <property type="match status" value="1"/>
</dbReference>
<evidence type="ECO:0000256" key="4">
    <source>
        <dbReference type="ARBA" id="ARBA00022563"/>
    </source>
</evidence>
<dbReference type="InterPro" id="IPR012259">
    <property type="entry name" value="DHFR"/>
</dbReference>
<dbReference type="EMBL" id="SMCQ01000003">
    <property type="protein sequence ID" value="TCW01574.1"/>
    <property type="molecule type" value="Genomic_DNA"/>
</dbReference>
<reference evidence="8 9" key="1">
    <citation type="submission" date="2019-03" db="EMBL/GenBank/DDBJ databases">
        <title>Genomic Encyclopedia of Type Strains, Phase IV (KMG-IV): sequencing the most valuable type-strain genomes for metagenomic binning, comparative biology and taxonomic classification.</title>
        <authorList>
            <person name="Goeker M."/>
        </authorList>
    </citation>
    <scope>NUCLEOTIDE SEQUENCE [LARGE SCALE GENOMIC DNA]</scope>
    <source>
        <strain evidence="8 9">DSM 29487</strain>
    </source>
</reference>
<dbReference type="AlphaFoldDB" id="A0A4R3Z6M4"/>
<dbReference type="GO" id="GO:0050661">
    <property type="term" value="F:NADP binding"/>
    <property type="evidence" value="ECO:0007669"/>
    <property type="project" value="InterPro"/>
</dbReference>
<keyword evidence="6" id="KW-0560">Oxidoreductase</keyword>
<dbReference type="InterPro" id="IPR024072">
    <property type="entry name" value="DHFR-like_dom_sf"/>
</dbReference>
<keyword evidence="9" id="KW-1185">Reference proteome</keyword>
<keyword evidence="5" id="KW-0521">NADP</keyword>
<organism evidence="8 9">
    <name type="scientific">Longibaculum muris</name>
    <dbReference type="NCBI Taxonomy" id="1796628"/>
    <lineage>
        <taxon>Bacteria</taxon>
        <taxon>Bacillati</taxon>
        <taxon>Bacillota</taxon>
        <taxon>Erysipelotrichia</taxon>
        <taxon>Erysipelotrichales</taxon>
        <taxon>Coprobacillaceae</taxon>
        <taxon>Longibaculum</taxon>
    </lineage>
</organism>
<keyword evidence="4" id="KW-0554">One-carbon metabolism</keyword>
<dbReference type="UniPathway" id="UPA00077">
    <property type="reaction ID" value="UER00158"/>
</dbReference>
<evidence type="ECO:0000313" key="8">
    <source>
        <dbReference type="EMBL" id="TCW01574.1"/>
    </source>
</evidence>
<comment type="caution">
    <text evidence="8">The sequence shown here is derived from an EMBL/GenBank/DDBJ whole genome shotgun (WGS) entry which is preliminary data.</text>
</comment>
<dbReference type="CDD" id="cd00209">
    <property type="entry name" value="DHFR"/>
    <property type="match status" value="1"/>
</dbReference>
<evidence type="ECO:0000313" key="9">
    <source>
        <dbReference type="Proteomes" id="UP000295515"/>
    </source>
</evidence>
<evidence type="ECO:0000256" key="5">
    <source>
        <dbReference type="ARBA" id="ARBA00022857"/>
    </source>
</evidence>
<dbReference type="PROSITE" id="PS51330">
    <property type="entry name" value="DHFR_2"/>
    <property type="match status" value="1"/>
</dbReference>
<dbReference type="GO" id="GO:0005829">
    <property type="term" value="C:cytosol"/>
    <property type="evidence" value="ECO:0007669"/>
    <property type="project" value="TreeGrafter"/>
</dbReference>
<dbReference type="InterPro" id="IPR001796">
    <property type="entry name" value="DHFR_dom"/>
</dbReference>
<proteinExistence type="inferred from homology"/>
<name>A0A4R3Z6M4_9FIRM</name>
<dbReference type="Proteomes" id="UP000295515">
    <property type="component" value="Unassembled WGS sequence"/>
</dbReference>
<accession>A0A4R3Z6M4</accession>
<gene>
    <name evidence="8" type="ORF">EDD60_10325</name>
</gene>
<dbReference type="GeneID" id="98914515"/>
<dbReference type="PANTHER" id="PTHR48069:SF3">
    <property type="entry name" value="DIHYDROFOLATE REDUCTASE"/>
    <property type="match status" value="1"/>
</dbReference>
<dbReference type="GO" id="GO:0046452">
    <property type="term" value="P:dihydrofolate metabolic process"/>
    <property type="evidence" value="ECO:0007669"/>
    <property type="project" value="TreeGrafter"/>
</dbReference>
<dbReference type="Pfam" id="PF00186">
    <property type="entry name" value="DHFR_1"/>
    <property type="match status" value="1"/>
</dbReference>
<dbReference type="EC" id="1.5.1.3" evidence="3"/>
<dbReference type="SUPFAM" id="SSF53597">
    <property type="entry name" value="Dihydrofolate reductase-like"/>
    <property type="match status" value="1"/>
</dbReference>
<dbReference type="GO" id="GO:0004146">
    <property type="term" value="F:dihydrofolate reductase activity"/>
    <property type="evidence" value="ECO:0007669"/>
    <property type="project" value="UniProtKB-EC"/>
</dbReference>
<evidence type="ECO:0000256" key="1">
    <source>
        <dbReference type="ARBA" id="ARBA00004903"/>
    </source>
</evidence>
<sequence length="158" mass="18239">MISIIVAMDDDQLIGKKDSSNGMPWVNKEDLKHFKETTINKTILMGYTTYQAIGRPLPNRKTIVVSFEPFDDERVEVRTSLEDVIEEYKQRNEDLFISGGASIYKQSLPLADQLLISRIPGSHTGETYFPDFNEYGFELVETKPYETFDLQIYRRGTK</sequence>
<dbReference type="PRINTS" id="PR00070">
    <property type="entry name" value="DHFR"/>
</dbReference>
<dbReference type="PANTHER" id="PTHR48069">
    <property type="entry name" value="DIHYDROFOLATE REDUCTASE"/>
    <property type="match status" value="1"/>
</dbReference>
<dbReference type="GO" id="GO:0006730">
    <property type="term" value="P:one-carbon metabolic process"/>
    <property type="evidence" value="ECO:0007669"/>
    <property type="project" value="UniProtKB-KW"/>
</dbReference>
<dbReference type="GO" id="GO:0046654">
    <property type="term" value="P:tetrahydrofolate biosynthetic process"/>
    <property type="evidence" value="ECO:0007669"/>
    <property type="project" value="UniProtKB-UniPathway"/>
</dbReference>